<comment type="caution">
    <text evidence="9">The sequence shown here is derived from an EMBL/GenBank/DDBJ whole genome shotgun (WGS) entry which is preliminary data.</text>
</comment>
<comment type="subcellular location">
    <subcellularLocation>
        <location evidence="1">Membrane</location>
        <topology evidence="1">Multi-pass membrane protein</topology>
    </subcellularLocation>
</comment>
<feature type="transmembrane region" description="Helical" evidence="7">
    <location>
        <begin position="184"/>
        <end position="210"/>
    </location>
</feature>
<feature type="transmembrane region" description="Helical" evidence="7">
    <location>
        <begin position="64"/>
        <end position="83"/>
    </location>
</feature>
<keyword evidence="5 7" id="KW-1133">Transmembrane helix</keyword>
<dbReference type="PANTHER" id="PTHR42751">
    <property type="entry name" value="SODIUM/HYDROGEN EXCHANGER FAMILY/TRKA DOMAIN PROTEIN"/>
    <property type="match status" value="1"/>
</dbReference>
<dbReference type="PANTHER" id="PTHR42751:SF3">
    <property type="entry name" value="SODIUM_GLUTAMATE SYMPORTER"/>
    <property type="match status" value="1"/>
</dbReference>
<evidence type="ECO:0000256" key="4">
    <source>
        <dbReference type="ARBA" id="ARBA00022692"/>
    </source>
</evidence>
<evidence type="ECO:0000313" key="10">
    <source>
        <dbReference type="Proteomes" id="UP000034846"/>
    </source>
</evidence>
<dbReference type="InterPro" id="IPR006153">
    <property type="entry name" value="Cation/H_exchanger_TM"/>
</dbReference>
<feature type="transmembrane region" description="Helical" evidence="7">
    <location>
        <begin position="360"/>
        <end position="380"/>
    </location>
</feature>
<evidence type="ECO:0000256" key="1">
    <source>
        <dbReference type="ARBA" id="ARBA00004141"/>
    </source>
</evidence>
<comment type="similarity">
    <text evidence="2">Belongs to the monovalent cation:proton antiporter 2 (CPA2) transporter (TC 2.A.37) family.</text>
</comment>
<dbReference type="InterPro" id="IPR038770">
    <property type="entry name" value="Na+/solute_symporter_sf"/>
</dbReference>
<keyword evidence="4 7" id="KW-0812">Transmembrane</keyword>
<protein>
    <submittedName>
        <fullName evidence="9">Transporter, CPA2 family</fullName>
    </submittedName>
</protein>
<keyword evidence="3" id="KW-0813">Transport</keyword>
<name>A0A0G1XF56_9BACT</name>
<evidence type="ECO:0000313" key="9">
    <source>
        <dbReference type="EMBL" id="KKW29908.1"/>
    </source>
</evidence>
<feature type="transmembrane region" description="Helical" evidence="7">
    <location>
        <begin position="222"/>
        <end position="242"/>
    </location>
</feature>
<evidence type="ECO:0000256" key="5">
    <source>
        <dbReference type="ARBA" id="ARBA00022989"/>
    </source>
</evidence>
<dbReference type="GO" id="GO:0015297">
    <property type="term" value="F:antiporter activity"/>
    <property type="evidence" value="ECO:0007669"/>
    <property type="project" value="InterPro"/>
</dbReference>
<feature type="transmembrane region" description="Helical" evidence="7">
    <location>
        <begin position="156"/>
        <end position="178"/>
    </location>
</feature>
<organism evidence="9 10">
    <name type="scientific">Candidatus Uhrbacteria bacterium GW2011_GWD2_52_7</name>
    <dbReference type="NCBI Taxonomy" id="1618989"/>
    <lineage>
        <taxon>Bacteria</taxon>
        <taxon>Candidatus Uhriibacteriota</taxon>
    </lineage>
</organism>
<dbReference type="Gene3D" id="1.20.1530.20">
    <property type="match status" value="1"/>
</dbReference>
<dbReference type="EMBL" id="LCRD01000029">
    <property type="protein sequence ID" value="KKW29908.1"/>
    <property type="molecule type" value="Genomic_DNA"/>
</dbReference>
<feature type="transmembrane region" description="Helical" evidence="7">
    <location>
        <begin position="331"/>
        <end position="354"/>
    </location>
</feature>
<evidence type="ECO:0000256" key="3">
    <source>
        <dbReference type="ARBA" id="ARBA00022448"/>
    </source>
</evidence>
<feature type="transmembrane region" description="Helical" evidence="7">
    <location>
        <begin position="6"/>
        <end position="33"/>
    </location>
</feature>
<dbReference type="Pfam" id="PF00999">
    <property type="entry name" value="Na_H_Exchanger"/>
    <property type="match status" value="1"/>
</dbReference>
<feature type="domain" description="Cation/H+ exchanger transmembrane" evidence="8">
    <location>
        <begin position="24"/>
        <end position="376"/>
    </location>
</feature>
<feature type="transmembrane region" description="Helical" evidence="7">
    <location>
        <begin position="40"/>
        <end position="58"/>
    </location>
</feature>
<evidence type="ECO:0000256" key="7">
    <source>
        <dbReference type="SAM" id="Phobius"/>
    </source>
</evidence>
<dbReference type="GO" id="GO:0016020">
    <property type="term" value="C:membrane"/>
    <property type="evidence" value="ECO:0007669"/>
    <property type="project" value="UniProtKB-SubCell"/>
</dbReference>
<feature type="transmembrane region" description="Helical" evidence="7">
    <location>
        <begin position="297"/>
        <end position="319"/>
    </location>
</feature>
<dbReference type="GO" id="GO:1902600">
    <property type="term" value="P:proton transmembrane transport"/>
    <property type="evidence" value="ECO:0007669"/>
    <property type="project" value="InterPro"/>
</dbReference>
<keyword evidence="6 7" id="KW-0472">Membrane</keyword>
<sequence length="440" mass="47957">MIYFEYLGGMLNAVFSQVAVVIIAAGALSLLAYRLRQPLIIAYILTGILVGPGLLGVVQSEEVFSVMSTLGIAFLLFIVGLNLNWRSIREVGRIALVTGVGQVLSTTLFGFLIGLAIGMEPMTAIFLSVAFAFSSTIIIVKLLTDKEDLDRLYGRIAVGMLLVQDMIAMVILLMLAALRDGGSLGSILSISLAKAVAVMVGLWILARFVVPHLFRYAAKSQELLMISALSWCFMVAGALHVLGFGPEIGALLAGISLSGTGFQHEIESRVRSLRDFFLVVFFIVLGTHLTFSSMQEIAWPGLVYSLYILIGNPFLVFVMMRMMGSHPRTGFLMGLTVAQVSEFSFIVLTAGVAMNLIPASVIPLSAIVGLFTIAVSSYFISYGEIIFDKIAHWFPDHGGVDRRLPHTAHEVILFGFDRMGQEILPRVQSITDKYLVVDFD</sequence>
<evidence type="ECO:0000259" key="8">
    <source>
        <dbReference type="Pfam" id="PF00999"/>
    </source>
</evidence>
<dbReference type="AlphaFoldDB" id="A0A0G1XF56"/>
<accession>A0A0G1XF56</accession>
<proteinExistence type="inferred from homology"/>
<dbReference type="Proteomes" id="UP000034846">
    <property type="component" value="Unassembled WGS sequence"/>
</dbReference>
<feature type="non-terminal residue" evidence="9">
    <location>
        <position position="440"/>
    </location>
</feature>
<reference evidence="9 10" key="1">
    <citation type="journal article" date="2015" name="Nature">
        <title>rRNA introns, odd ribosomes, and small enigmatic genomes across a large radiation of phyla.</title>
        <authorList>
            <person name="Brown C.T."/>
            <person name="Hug L.A."/>
            <person name="Thomas B.C."/>
            <person name="Sharon I."/>
            <person name="Castelle C.J."/>
            <person name="Singh A."/>
            <person name="Wilkins M.J."/>
            <person name="Williams K.H."/>
            <person name="Banfield J.F."/>
        </authorList>
    </citation>
    <scope>NUCLEOTIDE SEQUENCE [LARGE SCALE GENOMIC DNA]</scope>
</reference>
<gene>
    <name evidence="9" type="ORF">UY72_C0029G0001</name>
</gene>
<evidence type="ECO:0000256" key="2">
    <source>
        <dbReference type="ARBA" id="ARBA00005551"/>
    </source>
</evidence>
<feature type="transmembrane region" description="Helical" evidence="7">
    <location>
        <begin position="124"/>
        <end position="144"/>
    </location>
</feature>
<feature type="transmembrane region" description="Helical" evidence="7">
    <location>
        <begin position="95"/>
        <end position="118"/>
    </location>
</feature>
<evidence type="ECO:0000256" key="6">
    <source>
        <dbReference type="ARBA" id="ARBA00023136"/>
    </source>
</evidence>